<keyword evidence="13" id="KW-1185">Reference proteome</keyword>
<comment type="subcellular location">
    <subcellularLocation>
        <location evidence="1">Cytoplasm</location>
        <location evidence="1">Cytoskeleton</location>
        <location evidence="1">Cilium axoneme</location>
    </subcellularLocation>
</comment>
<evidence type="ECO:0000256" key="8">
    <source>
        <dbReference type="ARBA" id="ARBA00023605"/>
    </source>
</evidence>
<evidence type="ECO:0000256" key="9">
    <source>
        <dbReference type="ARBA" id="ARBA00023662"/>
    </source>
</evidence>
<accession>F2UN09</accession>
<dbReference type="Gene3D" id="2.130.10.10">
    <property type="entry name" value="YVTN repeat-like/Quinoprotein amine dehydrogenase"/>
    <property type="match status" value="2"/>
</dbReference>
<evidence type="ECO:0000256" key="10">
    <source>
        <dbReference type="SAM" id="Coils"/>
    </source>
</evidence>
<comment type="similarity">
    <text evidence="8">Belongs to the CFAP43 family.</text>
</comment>
<feature type="region of interest" description="Disordered" evidence="11">
    <location>
        <begin position="377"/>
        <end position="402"/>
    </location>
</feature>
<name>F2UN09_SALR5</name>
<dbReference type="OMA" id="YSKEHAC"/>
<dbReference type="SUPFAM" id="SSF50978">
    <property type="entry name" value="WD40 repeat-like"/>
    <property type="match status" value="2"/>
</dbReference>
<evidence type="ECO:0000313" key="12">
    <source>
        <dbReference type="EMBL" id="EGD78508.1"/>
    </source>
</evidence>
<dbReference type="eggNOG" id="ENOG502QQ39">
    <property type="taxonomic scope" value="Eukaryota"/>
</dbReference>
<evidence type="ECO:0000256" key="1">
    <source>
        <dbReference type="ARBA" id="ARBA00004430"/>
    </source>
</evidence>
<dbReference type="GeneID" id="16070002"/>
<organism evidence="13">
    <name type="scientific">Salpingoeca rosetta (strain ATCC 50818 / BSB-021)</name>
    <dbReference type="NCBI Taxonomy" id="946362"/>
    <lineage>
        <taxon>Eukaryota</taxon>
        <taxon>Choanoflagellata</taxon>
        <taxon>Craspedida</taxon>
        <taxon>Salpingoecidae</taxon>
        <taxon>Salpingoeca</taxon>
    </lineage>
</organism>
<feature type="compositionally biased region" description="Low complexity" evidence="11">
    <location>
        <begin position="377"/>
        <end position="390"/>
    </location>
</feature>
<dbReference type="STRING" id="946362.F2UN09"/>
<evidence type="ECO:0000256" key="5">
    <source>
        <dbReference type="ARBA" id="ARBA00023054"/>
    </source>
</evidence>
<dbReference type="OrthoDB" id="535167at2759"/>
<dbReference type="InterPro" id="IPR036322">
    <property type="entry name" value="WD40_repeat_dom_sf"/>
</dbReference>
<feature type="compositionally biased region" description="Gly residues" evidence="11">
    <location>
        <begin position="993"/>
        <end position="1004"/>
    </location>
</feature>
<dbReference type="GO" id="GO:0060271">
    <property type="term" value="P:cilium assembly"/>
    <property type="evidence" value="ECO:0007669"/>
    <property type="project" value="TreeGrafter"/>
</dbReference>
<evidence type="ECO:0000256" key="3">
    <source>
        <dbReference type="ARBA" id="ARBA00022574"/>
    </source>
</evidence>
<evidence type="ECO:0000256" key="7">
    <source>
        <dbReference type="ARBA" id="ARBA00023273"/>
    </source>
</evidence>
<dbReference type="KEGG" id="sre:PTSG_09206"/>
<dbReference type="InterPro" id="IPR015943">
    <property type="entry name" value="WD40/YVTN_repeat-like_dom_sf"/>
</dbReference>
<sequence length="1508" mass="165672">MEGVWAVGCDSGVHATTDTTAVYTCNSLLCTLDTQSNTVTPQIVDPDAPVFALAASTQRRVYAYVLEQPDPVITVRSATTNEVLAVLEREGEDALPCALAFDASGSLLYAMDAPPHRSLVLWNWADQSIVARAEVDDPGHFHLRVNPQLWTQCLVYSKEHACVWEVEIVRDASVVTPRAVNLSLTTKERQGSRFLRRTSLEESLNLQMVFEEETTLTITDAFFSDETSVVCGCADGELIEADFDTGATHVVVTSSKFGAGAFDALHWHGDSSTLIAAGRDGVLRWFLWTEAAPTLMHTLTTNLTTATIASVGRVLAIAGPEHVSVVANHQLITTSNGDDDDDSGEGGATSNVTATEPTVNTIVQGAASPSTAVFTSVVPSSSSSSSSSSSHADDDQQQHEERVVTVTASELVHQHTTGGAFVGSASIASVDAATTAVACASCSPALITGSSKGCLQAFRLLPSGGCERVCKRLVHGQRVNAVAVDETGTTVVSASKRHFVVLAMPSLEVRCAGEVEHDILNVRVSFHQGRTVIVVLLQHPDAYTRALTFAVPEDQSVLADNFFSDTLLKIDFNKAPINVTRLPQNVDKVLLAERVLLCWDIRSGSFYACASPSLRPSHGDTPPFAERVDNAPELEVLESFRGIFGRSSSAALSVAGHFATACSSTGQIVTIPLTPPGRIGSPLTVSVTRTRALTTTTPVSHVAWTRDASKLVVASTTGSLAALEFSSDTEWRGKMLGIAKQATQFISVQLMDSASEATKRLMQAQADPLPAIAEQQQRGSIGTGAGMTAVEEAVQAAHDRALQEATSGDGDMQAEITALREKLEALVAANSAAVPEEQLDKDEFVLDLEQKARLQTSLDEAVNARRADIQTEILKEQFHRNNIKRECWDAMAVPGKRIYGFDIKLEVMNFPLRKLSEAEKNAFDRIVSIRRTEIAVENAIEKLNKQDEAPATPMTPMTPLTPLTGDGAAAVKSSSGDGDGGEGDGDGDNKADSGGGGDGSGGQGDKGKNGGDGGGDEDTEDAAENVRPLLYHPLNLQTAPRKRMQIVLLERYVRQLKKAFNVTFEEFLELKREEAQKIGAKNEEIKKICRELNKRPTLYTPKKHTLEHPEDLLTVRDDEITVERVLTAEERRKKEEEDRLEAERRAAAANDNARERGVHDMMYGRLEGKAEDDVWIDIPQPSFMTQLHKEEWTDEQKREAQAYEAAHAELLERRDKRRKALDGQLRTLHGQIRDIRRHFDSRLEDLFRQRIEAEQAVAREELAVLKLAKSLQDEQDIVDEAMAIREQLQRHRQQQGPRSHAVQAAQQVVAEINEELGEAQHAEKQLEKSFRSRREFADLDSGTVDLLFRLFKRRPKRGQHRSSLAPLTDADRPQDIEDAVWARVVKLRDEKIESEIRVREKMAELAEAEEYLSRRREQETELVNAIESALYRLTELEQQRAALNVDVEVLITVQNGQVEIQHENDFDPMFHNALLIPRTVVEDLNATTRKLAETMLTRAHLYLCMHSF</sequence>
<feature type="region of interest" description="Disordered" evidence="11">
    <location>
        <begin position="945"/>
        <end position="1020"/>
    </location>
</feature>
<evidence type="ECO:0000256" key="2">
    <source>
        <dbReference type="ARBA" id="ARBA00022490"/>
    </source>
</evidence>
<dbReference type="InterPro" id="IPR001680">
    <property type="entry name" value="WD40_rpt"/>
</dbReference>
<evidence type="ECO:0000256" key="4">
    <source>
        <dbReference type="ARBA" id="ARBA00022737"/>
    </source>
</evidence>
<dbReference type="InParanoid" id="F2UN09"/>
<dbReference type="Proteomes" id="UP000007799">
    <property type="component" value="Unassembled WGS sequence"/>
</dbReference>
<dbReference type="PANTHER" id="PTHR14885">
    <property type="entry name" value="CILIA- AND FLAGELLA-ASSOCIATED PROTEIN 43-RELATED"/>
    <property type="match status" value="1"/>
</dbReference>
<protein>
    <recommendedName>
        <fullName evidence="9">Cilia- and flagella-associated protein 43</fullName>
    </recommendedName>
</protein>
<feature type="compositionally biased region" description="Polar residues" evidence="11">
    <location>
        <begin position="348"/>
        <end position="362"/>
    </location>
</feature>
<evidence type="ECO:0000313" key="13">
    <source>
        <dbReference type="Proteomes" id="UP000007799"/>
    </source>
</evidence>
<keyword evidence="6" id="KW-0206">Cytoskeleton</keyword>
<proteinExistence type="inferred from homology"/>
<feature type="coiled-coil region" evidence="10">
    <location>
        <begin position="1243"/>
        <end position="1329"/>
    </location>
</feature>
<feature type="region of interest" description="Disordered" evidence="11">
    <location>
        <begin position="333"/>
        <end position="362"/>
    </location>
</feature>
<dbReference type="EMBL" id="GL832983">
    <property type="protein sequence ID" value="EGD78508.1"/>
    <property type="molecule type" value="Genomic_DNA"/>
</dbReference>
<dbReference type="SMART" id="SM00320">
    <property type="entry name" value="WD40"/>
    <property type="match status" value="4"/>
</dbReference>
<keyword evidence="4" id="KW-0677">Repeat</keyword>
<keyword evidence="5 10" id="KW-0175">Coiled coil</keyword>
<feature type="compositionally biased region" description="Low complexity" evidence="11">
    <location>
        <begin position="949"/>
        <end position="976"/>
    </location>
</feature>
<evidence type="ECO:0000256" key="6">
    <source>
        <dbReference type="ARBA" id="ARBA00023212"/>
    </source>
</evidence>
<evidence type="ECO:0000256" key="11">
    <source>
        <dbReference type="SAM" id="MobiDB-lite"/>
    </source>
</evidence>
<dbReference type="PANTHER" id="PTHR14885:SF1">
    <property type="entry name" value="CILIA- AND FLAGELLA-ASSOCIATED PROTEIN 43"/>
    <property type="match status" value="1"/>
</dbReference>
<keyword evidence="7" id="KW-0966">Cell projection</keyword>
<reference evidence="12" key="1">
    <citation type="submission" date="2009-08" db="EMBL/GenBank/DDBJ databases">
        <title>Annotation of Salpingoeca rosetta.</title>
        <authorList>
            <consortium name="The Broad Institute Genome Sequencing Platform"/>
            <person name="Russ C."/>
            <person name="Cuomo C."/>
            <person name="Burger G."/>
            <person name="Gray M.W."/>
            <person name="Holland P.W.H."/>
            <person name="King N."/>
            <person name="Lang F.B.F."/>
            <person name="Roger A.J."/>
            <person name="Ruiz-Trillo I."/>
            <person name="Young S.K."/>
            <person name="Zeng Q."/>
            <person name="Gargeya S."/>
            <person name="Alvarado L."/>
            <person name="Berlin A."/>
            <person name="Chapman S.B."/>
            <person name="Chen Z."/>
            <person name="Freedman E."/>
            <person name="Gellesch M."/>
            <person name="Goldberg J."/>
            <person name="Griggs A."/>
            <person name="Gujja S."/>
            <person name="Heilman E."/>
            <person name="Heiman D."/>
            <person name="Howarth C."/>
            <person name="Mehta T."/>
            <person name="Neiman D."/>
            <person name="Pearson M."/>
            <person name="Roberts A."/>
            <person name="Saif S."/>
            <person name="Shea T."/>
            <person name="Shenoy N."/>
            <person name="Sisk P."/>
            <person name="Stolte C."/>
            <person name="Sykes S."/>
            <person name="White J."/>
            <person name="Yandava C."/>
            <person name="Haas B."/>
            <person name="Nusbaum C."/>
            <person name="Birren B."/>
        </authorList>
    </citation>
    <scope>NUCLEOTIDE SEQUENCE [LARGE SCALE GENOMIC DNA]</scope>
    <source>
        <strain evidence="12">ATCC 50818</strain>
    </source>
</reference>
<dbReference type="GO" id="GO:0005930">
    <property type="term" value="C:axoneme"/>
    <property type="evidence" value="ECO:0007669"/>
    <property type="project" value="UniProtKB-SubCell"/>
</dbReference>
<dbReference type="Pfam" id="PF25828">
    <property type="entry name" value="CC_Cfap43"/>
    <property type="match status" value="3"/>
</dbReference>
<dbReference type="RefSeq" id="XP_004989457.1">
    <property type="nucleotide sequence ID" value="XM_004989400.1"/>
</dbReference>
<keyword evidence="2" id="KW-0963">Cytoplasm</keyword>
<feature type="compositionally biased region" description="Basic and acidic residues" evidence="11">
    <location>
        <begin position="391"/>
        <end position="402"/>
    </location>
</feature>
<gene>
    <name evidence="12" type="ORF">PTSG_09206</name>
</gene>
<keyword evidence="3" id="KW-0853">WD repeat</keyword>
<feature type="region of interest" description="Disordered" evidence="11">
    <location>
        <begin position="1131"/>
        <end position="1152"/>
    </location>
</feature>